<evidence type="ECO:0000313" key="1">
    <source>
        <dbReference type="EMBL" id="GBM03143.1"/>
    </source>
</evidence>
<dbReference type="EMBL" id="BGPR01000187">
    <property type="protein sequence ID" value="GBM03143.1"/>
    <property type="molecule type" value="Genomic_DNA"/>
</dbReference>
<organism evidence="1 2">
    <name type="scientific">Araneus ventricosus</name>
    <name type="common">Orbweaver spider</name>
    <name type="synonym">Epeira ventricosa</name>
    <dbReference type="NCBI Taxonomy" id="182803"/>
    <lineage>
        <taxon>Eukaryota</taxon>
        <taxon>Metazoa</taxon>
        <taxon>Ecdysozoa</taxon>
        <taxon>Arthropoda</taxon>
        <taxon>Chelicerata</taxon>
        <taxon>Arachnida</taxon>
        <taxon>Araneae</taxon>
        <taxon>Araneomorphae</taxon>
        <taxon>Entelegynae</taxon>
        <taxon>Araneoidea</taxon>
        <taxon>Araneidae</taxon>
        <taxon>Araneus</taxon>
    </lineage>
</organism>
<sequence length="156" mass="17545">MTISVISHLGAAPRAGQVLCGAERGWHARWGHGMGPKGTSRFFVAIFSLPTGKRDLSSDSHYYFAFSFPTSHFRYLLEALFSPFTGLLCNGALMDTNTIEVIFGPLSSLRVSWVTDRCANKDRSRVLLLFDTFIRDVFFFPFSFNFGRLTTLPVFD</sequence>
<dbReference type="Proteomes" id="UP000499080">
    <property type="component" value="Unassembled WGS sequence"/>
</dbReference>
<accession>A0A4Y2CFK3</accession>
<gene>
    <name evidence="1" type="ORF">AVEN_200831_1</name>
</gene>
<name>A0A4Y2CFK3_ARAVE</name>
<protein>
    <submittedName>
        <fullName evidence="1">Uncharacterized protein</fullName>
    </submittedName>
</protein>
<comment type="caution">
    <text evidence="1">The sequence shown here is derived from an EMBL/GenBank/DDBJ whole genome shotgun (WGS) entry which is preliminary data.</text>
</comment>
<evidence type="ECO:0000313" key="2">
    <source>
        <dbReference type="Proteomes" id="UP000499080"/>
    </source>
</evidence>
<keyword evidence="2" id="KW-1185">Reference proteome</keyword>
<reference evidence="1 2" key="1">
    <citation type="journal article" date="2019" name="Sci. Rep.">
        <title>Orb-weaving spider Araneus ventricosus genome elucidates the spidroin gene catalogue.</title>
        <authorList>
            <person name="Kono N."/>
            <person name="Nakamura H."/>
            <person name="Ohtoshi R."/>
            <person name="Moran D.A.P."/>
            <person name="Shinohara A."/>
            <person name="Yoshida Y."/>
            <person name="Fujiwara M."/>
            <person name="Mori M."/>
            <person name="Tomita M."/>
            <person name="Arakawa K."/>
        </authorList>
    </citation>
    <scope>NUCLEOTIDE SEQUENCE [LARGE SCALE GENOMIC DNA]</scope>
</reference>
<proteinExistence type="predicted"/>
<dbReference type="AlphaFoldDB" id="A0A4Y2CFK3"/>